<name>A0A0U4CMP7_9ACTN</name>
<dbReference type="Pfam" id="PF00109">
    <property type="entry name" value="ketoacyl-synt"/>
    <property type="match status" value="1"/>
</dbReference>
<dbReference type="Gene3D" id="3.10.129.10">
    <property type="entry name" value="Hotdog Thioesterase"/>
    <property type="match status" value="1"/>
</dbReference>
<dbReference type="Pfam" id="PF22690">
    <property type="entry name" value="FAS_AT_central"/>
    <property type="match status" value="1"/>
</dbReference>
<dbReference type="InterPro" id="IPR001227">
    <property type="entry name" value="Ac_transferase_dom_sf"/>
</dbReference>
<comment type="similarity">
    <text evidence="1">Belongs to the enoyl-CoA hydratase/isomerase family.</text>
</comment>
<feature type="region of interest" description="Disordered" evidence="6">
    <location>
        <begin position="1726"/>
        <end position="1766"/>
    </location>
</feature>
<dbReference type="Proteomes" id="UP000067689">
    <property type="component" value="Chromosome"/>
</dbReference>
<dbReference type="Pfam" id="PF00698">
    <property type="entry name" value="Acyl_transf_1"/>
    <property type="match status" value="1"/>
</dbReference>
<proteinExistence type="inferred from homology"/>
<sequence>MTTTPTSPTSTTTATGGRREALVDRLRGGQRYAVVAGGQGEPWLEPLAALVRDFALESDVAGLVARAEQRLAPVAAELLRTGVDVAPLAWLDALAVGESAEDDDAPEVPDAAALQAPAVSVPGILLTQLAGLAALQRQGLDVVATPPVASAGHSQGAYVVEALAGADPADLYAHARLAGAAAQVVGRRRDLLGATMLSVSGESPERVAAALSSLPASAGVVTRLRNGRRAVVLSGPQEGLHRAVALLDELATAEKDERARKVTGGAPFSPVVEPVAARLAFHHPDLDAAADLAATWAEACGLDAEQVRRLTRRAIVDPVDWVAEVERVLDAGAEWLLDVGPGDLAARLSAGEAKVRGAGVVSVATRRGHRELTVPGAAPRRSRPWSSYAPTAATLPDGSLRVETAFTRLTGLSPVLLAGMTPTTVDAKIVAAAANAGFWAELAGGGQVSEPIFADRMVELRELLDEGRTFQFNSLFLDPYLWKLQLGGQRLVQKARAAGAPVDGVVVTAGVPELDEAVALVEELSEVGVQHVAFKPGTVAQIRQVLAIAEQVAPRPVMIQIEGGKAGGHHSWEDLDDLLVATYAQLRAHDNVVVCVGGGIGTPEVAAAYLTGEWARAHGHPVMPLDGVLVGTAAMATLEATTAPDVKQLLVETPGTTDWVGAGHASGGMASGRSQLGADIHEIDNTASRTGRLLDEVAGDAEAVAARRDEIVEALDRTAKPYFGDVAAMTYGAWLDRFAALTTDHVASTGIDEDGGSTWLDVTLRDRFHTMLQRAEARLAREDHGPVATLFAAPEDVEDATAALATLRETYPAADDVVLHPADVPFFVQVCRRPGKPVPFVPVVDADVRRWWRSDSLWQAHDPRFGADQVCVIPGTVSVAGITRVDEPVGDLLRRFEDATVDAVLAAGAAPREVVGLRRAEGADGAVSLVLAAPDAVWAGRTVRNPVHRLGAPASTSSGWVIVAPERAEHPETGAVLTGAGSTAELTVPLDRAGRVLTLAFDVTDAVATGAAPVVPVSTAASAMVELLTAAAGGSLPTVTDGAAELVAPWSDDVVADHAGVTSGTTTDVVPDALVGLAWPAVFAVIGAARAASGEPVVEGMLDLVHLDHAVALTATPADGADLAVRASLRSVEATDLGRVVTVDVAVRQHDSTVATLVERFCVRDRPGDAHAGEPVRAGGRLEDVEVHPTPRRTRAEGTVTAPADLRAFAAVSGDHNPIHTSTAAARLAGLGEPIAHGMWLSAAAQRVVVEQTGRTLLGWTTRWLSPLAPGAEVSVKAERTALVEGDEVVEVTCRAGGELVMAATARLRAPRTAYAFPGQGIQHAGMGMAGYQRSKAARAVWDRADAHTREALGFSILTVVRDNPTVLVADGVTHRHPDGVLFLTQFTQVAMAVLGAAQMAELRESGAFVEGSVLAGHSVGEYNALAAVSGVIPLEAVVEVVFQRGSVMHTLVPRDEQGRSDYRLAAIRPSQIGLEDDTAGAASGRGRQMETVTDYVDGVAERSGEFLQIVNYNLRGSQYAIAGTVKGLEVLEADIAERRERFGGKAAFILVPGIDVPFHSRVLHGGVPDFRARLEELLPAEIDPSILEGRYVPNLVPRPFSLAEDFIQEVADLVGPSPLDAVLADVDAWTARPQALCRTLLVELLAWQFASPVRWIETQDLMFASVENGGLGVERFVEIGVGQSPTVANLASSTLKLPAVQSTFGARGVDVANIERDAAAVFATDEDPAPVEDEVVAESPAAEGAAAPVAAAPAAAPTSSGPRPDDLAFDAADGTRTLIAWWTKLRPEQIGAADSIESLCDGASSRRNQLLVDLGGELSLGAIDGAADADVPTLSAQVKGLARGYKPFGPVLSATFADHLKKVLGPTGRKQSAVADRVTDVWQLGAGWASHVLAELALSTREGASVRGGDLATVAMPTNGAEVDAAVDAAVQAVAARHGVSVALPSTGGSDTTVDAAALAEITGEITGPDGVLASTARHLLDRLGLAAEAPVVEDDEDARRVLARVEAELGSDWVEAVAPAFDERRAVLLDDRWASAREDLARLALGQVDVEPGRFTGAGDVIASQARWWAGRTDDAGLKRRLEQVADVALDTTPGAWADDVALVTGASRGSIAASVVGELLAGGATVVATTSSLDSRKVGFFRELYRSHARTGARLWVVPANMASFADVDALASWVVAEQSRTVGSTKHVTKPALVPTMLVPFAAGRVMGDLSDAGSRTEVEARILLWSVERLVGALATTGRDHDLASRLHVLLPGSPNRGMFGGDGAYGEAKAALDAVVTKWRAEKAWSARVTLTHAIIGWVRGTGLMGGNDPLVRAVEAAGVRTWSPEEMASALLEQGCTAVVREQAAVAPVELDLTGGLGEADLDLRALAEGVERPSTDVDDETATVSALAPSPAQLPDAATPAWGEVSARPEDLVVVVGSGELGPYGSARTRFEMEVHDELSAAGVLELAWSTGLLAWDDANQGWYDVETNEAVDEADVHERYHDAVVERCGIRTYGDDGSMVDNSAPLLTSVFLEQDLTFAVGSEAEARAMHAADPERTTITSSDDGEWSVTRKAGTEIRVPRRMELTRTIGGQIPTGFDPAVWGVPAEMLESIDRVAIWNLVCTVDAFLSSGFTPAELMRWVHPAFVANTQGTGMGGMASMHALYINTLLGESNPNDILQEALPNVIAAHVVQSYVGSYGAMIHPVAACATTAVSVEEGVDKIKVGKAEFVVAGGFDDLSTEGIIGFADMSATADSGAMLAQGIDPRRVSRANDRRRGGFVESQGGGTLLLARGDVAARMGLPVHAVVAYAGSFADGVHTSIPAPGIGALAAGIGGRESQLARSLRTLGLDADDVGVVSKHDTSTAANDPNESELHERLAAAIGRSAGNPLFVVSQKTLTGHAKGGAAAFQLIGLTQVLASGVLPPNRSLDCVDDVLAEHEHLVWLREPLAGAPLKAGLVTSLGFGHVAGLIALAHPEAFVQTLPEGERETYRARARERAVAGRMRLARVMVGAASAYERPSGRRLGTDGVRGREASVLLDPQARLGDDGVYVGPSCS</sequence>
<dbReference type="GO" id="GO:0004312">
    <property type="term" value="F:fatty acid synthase activity"/>
    <property type="evidence" value="ECO:0007669"/>
    <property type="project" value="InterPro"/>
</dbReference>
<evidence type="ECO:0000256" key="3">
    <source>
        <dbReference type="ARBA" id="ARBA00022801"/>
    </source>
</evidence>
<dbReference type="InterPro" id="IPR050830">
    <property type="entry name" value="Fungal_FAS"/>
</dbReference>
<evidence type="ECO:0000313" key="9">
    <source>
        <dbReference type="Proteomes" id="UP000067689"/>
    </source>
</evidence>
<dbReference type="Gene3D" id="3.20.20.70">
    <property type="entry name" value="Aldolase class I"/>
    <property type="match status" value="1"/>
</dbReference>
<protein>
    <submittedName>
        <fullName evidence="8">3-oxoacyl-ACP synthase</fullName>
    </submittedName>
</protein>
<evidence type="ECO:0000256" key="6">
    <source>
        <dbReference type="SAM" id="MobiDB-lite"/>
    </source>
</evidence>
<dbReference type="GO" id="GO:0016787">
    <property type="term" value="F:hydrolase activity"/>
    <property type="evidence" value="ECO:0007669"/>
    <property type="project" value="UniProtKB-KW"/>
</dbReference>
<dbReference type="InterPro" id="IPR016039">
    <property type="entry name" value="Thiolase-like"/>
</dbReference>
<dbReference type="FunFam" id="3.40.366.10:FF:000009">
    <property type="entry name" value="Fatty acid synthase Fas"/>
    <property type="match status" value="1"/>
</dbReference>
<dbReference type="InterPro" id="IPR013785">
    <property type="entry name" value="Aldolase_TIM"/>
</dbReference>
<dbReference type="Gene3D" id="3.40.50.720">
    <property type="entry name" value="NAD(P)-binding Rossmann-like Domain"/>
    <property type="match status" value="1"/>
</dbReference>
<dbReference type="InterPro" id="IPR055118">
    <property type="entry name" value="FAS-like_AT_central"/>
</dbReference>
<evidence type="ECO:0000313" key="8">
    <source>
        <dbReference type="EMBL" id="ALX03980.1"/>
    </source>
</evidence>
<dbReference type="PRINTS" id="PR01483">
    <property type="entry name" value="FASYNTHASE"/>
</dbReference>
<keyword evidence="2" id="KW-0808">Transferase</keyword>
<dbReference type="InterPro" id="IPR016035">
    <property type="entry name" value="Acyl_Trfase/lysoPLipase"/>
</dbReference>
<dbReference type="GO" id="GO:0004318">
    <property type="term" value="F:enoyl-[acyl-carrier-protein] reductase (NADH) activity"/>
    <property type="evidence" value="ECO:0007669"/>
    <property type="project" value="InterPro"/>
</dbReference>
<keyword evidence="3" id="KW-0378">Hydrolase</keyword>
<feature type="compositionally biased region" description="Acidic residues" evidence="6">
    <location>
        <begin position="1726"/>
        <end position="1737"/>
    </location>
</feature>
<reference evidence="8 9" key="1">
    <citation type="journal article" date="1991" name="Int. J. Syst. Bacteriol.">
        <title>Description of the erythromycin-producing bacterium Arthrobacter sp. strain NRRL B-3381 as Aeromicrobium erythreum gen. nov., sp. nov.</title>
        <authorList>
            <person name="Miller E.S."/>
            <person name="Woese C.R."/>
            <person name="Brenner S."/>
        </authorList>
    </citation>
    <scope>NUCLEOTIDE SEQUENCE [LARGE SCALE GENOMIC DNA]</scope>
    <source>
        <strain evidence="8 9">AR18</strain>
    </source>
</reference>
<dbReference type="InterPro" id="IPR036291">
    <property type="entry name" value="NAD(P)-bd_dom_sf"/>
</dbReference>
<dbReference type="Pfam" id="PF08354">
    <property type="entry name" value="Fas1-AflB-like_hel"/>
    <property type="match status" value="1"/>
</dbReference>
<dbReference type="InterPro" id="IPR002539">
    <property type="entry name" value="MaoC-like_dom"/>
</dbReference>
<dbReference type="SUPFAM" id="SSF51735">
    <property type="entry name" value="NAD(P)-binding Rossmann-fold domains"/>
    <property type="match status" value="1"/>
</dbReference>
<keyword evidence="4" id="KW-0521">NADP</keyword>
<dbReference type="Gene3D" id="3.40.366.10">
    <property type="entry name" value="Malonyl-Coenzyme A Acyl Carrier Protein, domain 2"/>
    <property type="match status" value="3"/>
</dbReference>
<accession>A0A0U4CMP7</accession>
<dbReference type="InterPro" id="IPR013565">
    <property type="entry name" value="Fas1/AflB-like_central"/>
</dbReference>
<dbReference type="InterPro" id="IPR014031">
    <property type="entry name" value="Ketoacyl_synth_C"/>
</dbReference>
<dbReference type="PANTHER" id="PTHR10982">
    <property type="entry name" value="MALONYL COA-ACYL CARRIER PROTEIN TRANSACYLASE"/>
    <property type="match status" value="1"/>
</dbReference>
<dbReference type="GO" id="GO:0005835">
    <property type="term" value="C:fatty acid synthase complex"/>
    <property type="evidence" value="ECO:0007669"/>
    <property type="project" value="InterPro"/>
</dbReference>
<dbReference type="InterPro" id="IPR014043">
    <property type="entry name" value="Acyl_transferase_dom"/>
</dbReference>
<keyword evidence="9" id="KW-1185">Reference proteome</keyword>
<dbReference type="InterPro" id="IPR029069">
    <property type="entry name" value="HotDog_dom_sf"/>
</dbReference>
<dbReference type="KEGG" id="aer:AERYTH_04330"/>
<dbReference type="Pfam" id="PF01575">
    <property type="entry name" value="MaoC_dehydratas"/>
    <property type="match status" value="1"/>
</dbReference>
<dbReference type="CDD" id="cd00828">
    <property type="entry name" value="elong_cond_enzymes"/>
    <property type="match status" value="1"/>
</dbReference>
<dbReference type="SUPFAM" id="SSF51412">
    <property type="entry name" value="Inosine monophosphate dehydrogenase (IMPDH)"/>
    <property type="match status" value="1"/>
</dbReference>
<dbReference type="InterPro" id="IPR020841">
    <property type="entry name" value="PKS_Beta-ketoAc_synthase_dom"/>
</dbReference>
<dbReference type="SUPFAM" id="SSF52151">
    <property type="entry name" value="FabD/lysophospholipase-like"/>
    <property type="match status" value="2"/>
</dbReference>
<keyword evidence="5" id="KW-0560">Oxidoreductase</keyword>
<dbReference type="Gene3D" id="3.90.25.70">
    <property type="match status" value="1"/>
</dbReference>
<dbReference type="Gene3D" id="3.40.47.10">
    <property type="match status" value="1"/>
</dbReference>
<dbReference type="SUPFAM" id="SSF54637">
    <property type="entry name" value="Thioesterase/thiol ester dehydrase-isomerase"/>
    <property type="match status" value="1"/>
</dbReference>
<feature type="compositionally biased region" description="Low complexity" evidence="6">
    <location>
        <begin position="1738"/>
        <end position="1763"/>
    </location>
</feature>
<dbReference type="Gene3D" id="1.20.930.70">
    <property type="match status" value="1"/>
</dbReference>
<dbReference type="GO" id="GO:0006633">
    <property type="term" value="P:fatty acid biosynthetic process"/>
    <property type="evidence" value="ECO:0007669"/>
    <property type="project" value="InterPro"/>
</dbReference>
<dbReference type="Pfam" id="PF02801">
    <property type="entry name" value="Ketoacyl-synt_C"/>
    <property type="match status" value="1"/>
</dbReference>
<dbReference type="InterPro" id="IPR047224">
    <property type="entry name" value="FAS_alpha_su_C"/>
</dbReference>
<gene>
    <name evidence="8" type="ORF">AERYTH_04330</name>
</gene>
<dbReference type="EMBL" id="CP011502">
    <property type="protein sequence ID" value="ALX03980.1"/>
    <property type="molecule type" value="Genomic_DNA"/>
</dbReference>
<dbReference type="SUPFAM" id="SSF53901">
    <property type="entry name" value="Thiolase-like"/>
    <property type="match status" value="2"/>
</dbReference>
<dbReference type="Pfam" id="PF18094">
    <property type="entry name" value="DNA_pol_B_N"/>
    <property type="match status" value="1"/>
</dbReference>
<dbReference type="PATRIC" id="fig|2041.4.peg.905"/>
<dbReference type="SMART" id="SM00827">
    <property type="entry name" value="PKS_AT"/>
    <property type="match status" value="1"/>
</dbReference>
<evidence type="ECO:0000256" key="1">
    <source>
        <dbReference type="ARBA" id="ARBA00005254"/>
    </source>
</evidence>
<dbReference type="PROSITE" id="PS52004">
    <property type="entry name" value="KS3_2"/>
    <property type="match status" value="1"/>
</dbReference>
<dbReference type="STRING" id="2041.AERYTH_04330"/>
<evidence type="ECO:0000256" key="2">
    <source>
        <dbReference type="ARBA" id="ARBA00022679"/>
    </source>
</evidence>
<organism evidence="8 9">
    <name type="scientific">Aeromicrobium erythreum</name>
    <dbReference type="NCBI Taxonomy" id="2041"/>
    <lineage>
        <taxon>Bacteria</taxon>
        <taxon>Bacillati</taxon>
        <taxon>Actinomycetota</taxon>
        <taxon>Actinomycetes</taxon>
        <taxon>Propionibacteriales</taxon>
        <taxon>Nocardioidaceae</taxon>
        <taxon>Aeromicrobium</taxon>
    </lineage>
</organism>
<evidence type="ECO:0000256" key="5">
    <source>
        <dbReference type="ARBA" id="ARBA00023002"/>
    </source>
</evidence>
<dbReference type="PANTHER" id="PTHR10982:SF21">
    <property type="entry name" value="FATTY ACID SYNTHASE SUBUNIT BETA"/>
    <property type="match status" value="1"/>
</dbReference>
<feature type="domain" description="Ketosynthase family 3 (KS3)" evidence="7">
    <location>
        <begin position="2513"/>
        <end position="2964"/>
    </location>
</feature>
<dbReference type="InterPro" id="IPR014030">
    <property type="entry name" value="Ketoacyl_synth_N"/>
</dbReference>
<evidence type="ECO:0000256" key="4">
    <source>
        <dbReference type="ARBA" id="ARBA00022857"/>
    </source>
</evidence>
<dbReference type="RefSeq" id="WP_067855125.1">
    <property type="nucleotide sequence ID" value="NZ_CP011502.1"/>
</dbReference>
<evidence type="ECO:0000259" key="7">
    <source>
        <dbReference type="PROSITE" id="PS52004"/>
    </source>
</evidence>
<dbReference type="InterPro" id="IPR003965">
    <property type="entry name" value="Fatty_acid_synthase"/>
</dbReference>